<comment type="caution">
    <text evidence="1">The sequence shown here is derived from an EMBL/GenBank/DDBJ whole genome shotgun (WGS) entry which is preliminary data.</text>
</comment>
<evidence type="ECO:0000313" key="2">
    <source>
        <dbReference type="Proteomes" id="UP001397290"/>
    </source>
</evidence>
<gene>
    <name evidence="1" type="ORF">G3M48_006184</name>
</gene>
<accession>A0AAW0RQ38</accession>
<reference evidence="1 2" key="1">
    <citation type="submission" date="2020-02" db="EMBL/GenBank/DDBJ databases">
        <title>Comparative genomics of the hypocrealean fungal genus Beauvera.</title>
        <authorList>
            <person name="Showalter D.N."/>
            <person name="Bushley K.E."/>
            <person name="Rehner S.A."/>
        </authorList>
    </citation>
    <scope>NUCLEOTIDE SEQUENCE [LARGE SCALE GENOMIC DNA]</scope>
    <source>
        <strain evidence="1 2">ARSEF4384</strain>
    </source>
</reference>
<dbReference type="AlphaFoldDB" id="A0AAW0RQ38"/>
<keyword evidence="2" id="KW-1185">Reference proteome</keyword>
<protein>
    <submittedName>
        <fullName evidence="1">Uncharacterized protein</fullName>
    </submittedName>
</protein>
<evidence type="ECO:0000313" key="1">
    <source>
        <dbReference type="EMBL" id="KAK8144190.1"/>
    </source>
</evidence>
<sequence>MPNWDDSQFRAWPMLVASGSRSPFAAAQESLVTPGSGTGEKRSRKQTQGIVAVAVVEPFSYAIAVSIVHCRLLSGQPTTSPRNQPKDGRSRRFWQQNHLEHGSFIRYDRYIIGPTSAPQAGRLCCSSRRSSAKLSTIITTSSFNAARPIIKGLSSSLIRCLPRLLRKRA</sequence>
<name>A0AAW0RQ38_9HYPO</name>
<proteinExistence type="predicted"/>
<organism evidence="1 2">
    <name type="scientific">Beauveria asiatica</name>
    <dbReference type="NCBI Taxonomy" id="1069075"/>
    <lineage>
        <taxon>Eukaryota</taxon>
        <taxon>Fungi</taxon>
        <taxon>Dikarya</taxon>
        <taxon>Ascomycota</taxon>
        <taxon>Pezizomycotina</taxon>
        <taxon>Sordariomycetes</taxon>
        <taxon>Hypocreomycetidae</taxon>
        <taxon>Hypocreales</taxon>
        <taxon>Cordycipitaceae</taxon>
        <taxon>Beauveria</taxon>
    </lineage>
</organism>
<dbReference type="EMBL" id="JAAHCF010000417">
    <property type="protein sequence ID" value="KAK8144190.1"/>
    <property type="molecule type" value="Genomic_DNA"/>
</dbReference>
<dbReference type="Proteomes" id="UP001397290">
    <property type="component" value="Unassembled WGS sequence"/>
</dbReference>